<name>A0ABM7VKF1_9BACT</name>
<evidence type="ECO:0000313" key="3">
    <source>
        <dbReference type="Proteomes" id="UP001354989"/>
    </source>
</evidence>
<accession>A0ABM7VKF1</accession>
<keyword evidence="1" id="KW-0614">Plasmid</keyword>
<evidence type="ECO:0000313" key="2">
    <source>
        <dbReference type="EMBL" id="BDD01475.1"/>
    </source>
</evidence>
<sequence length="132" mass="15390">MTDTKGYTYFAIKTENENFGLSDFDSYLTIKPTDFKQKFENGKTPVCTIWEYSSGKLTNPYYFEEIEKLIDQLEKHKNELIGLKNRNPEFEYVLEVVIFLGDESPGLHFSQRTIKFINDIGGTIDCDIYSEK</sequence>
<dbReference type="EMBL" id="AP025294">
    <property type="protein sequence ID" value="BDD01475.1"/>
    <property type="molecule type" value="Genomic_DNA"/>
</dbReference>
<protein>
    <recommendedName>
        <fullName evidence="4">DUF4279 domain-containing protein</fullName>
    </recommendedName>
</protein>
<dbReference type="InterPro" id="IPR025459">
    <property type="entry name" value="DUF4279"/>
</dbReference>
<organism evidence="1 3">
    <name type="scientific">Persicobacter psychrovividus</name>
    <dbReference type="NCBI Taxonomy" id="387638"/>
    <lineage>
        <taxon>Bacteria</taxon>
        <taxon>Pseudomonadati</taxon>
        <taxon>Bacteroidota</taxon>
        <taxon>Cytophagia</taxon>
        <taxon>Cytophagales</taxon>
        <taxon>Persicobacteraceae</taxon>
        <taxon>Persicobacter</taxon>
    </lineage>
</organism>
<evidence type="ECO:0008006" key="4">
    <source>
        <dbReference type="Google" id="ProtNLM"/>
    </source>
</evidence>
<geneLocation type="plasmid" evidence="1 3">
    <name>pPP2</name>
</geneLocation>
<reference evidence="1 3" key="1">
    <citation type="submission" date="2021-12" db="EMBL/GenBank/DDBJ databases">
        <title>Genome sequencing of bacteria with rrn-lacking chromosome and rrn-plasmid.</title>
        <authorList>
            <person name="Anda M."/>
            <person name="Iwasaki W."/>
        </authorList>
    </citation>
    <scope>NUCLEOTIDE SEQUENCE [LARGE SCALE GENOMIC DNA]</scope>
    <source>
        <strain evidence="1 3">NBRC 101262</strain>
        <plasmid evidence="1 3">pPP2</plasmid>
    </source>
</reference>
<keyword evidence="3" id="KW-1185">Reference proteome</keyword>
<dbReference type="EMBL" id="AP025294">
    <property type="protein sequence ID" value="BDD01469.1"/>
    <property type="molecule type" value="Genomic_DNA"/>
</dbReference>
<dbReference type="Pfam" id="PF14106">
    <property type="entry name" value="DUF4279"/>
    <property type="match status" value="1"/>
</dbReference>
<evidence type="ECO:0000313" key="1">
    <source>
        <dbReference type="EMBL" id="BDD01469.1"/>
    </source>
</evidence>
<dbReference type="Proteomes" id="UP001354989">
    <property type="component" value="Plasmid pPP2"/>
</dbReference>
<proteinExistence type="predicted"/>
<dbReference type="RefSeq" id="WP_338398744.1">
    <property type="nucleotide sequence ID" value="NZ_AP025294.1"/>
</dbReference>
<gene>
    <name evidence="1" type="ORF">PEPS_37490</name>
    <name evidence="2" type="ORF">PEPS_37550</name>
</gene>